<dbReference type="STRING" id="411473.RUMCAL_02111"/>
<reference evidence="3 4" key="1">
    <citation type="submission" date="2013-07" db="EMBL/GenBank/DDBJ databases">
        <authorList>
            <person name="Weinstock G."/>
            <person name="Sodergren E."/>
            <person name="Wylie T."/>
            <person name="Fulton L."/>
            <person name="Fulton R."/>
            <person name="Fronick C."/>
            <person name="O'Laughlin M."/>
            <person name="Godfrey J."/>
            <person name="Miner T."/>
            <person name="Herter B."/>
            <person name="Appelbaum E."/>
            <person name="Cordes M."/>
            <person name="Lek S."/>
            <person name="Wollam A."/>
            <person name="Pepin K.H."/>
            <person name="Palsikar V.B."/>
            <person name="Mitreva M."/>
            <person name="Wilson R.K."/>
        </authorList>
    </citation>
    <scope>NUCLEOTIDE SEQUENCE [LARGE SCALE GENOMIC DNA]</scope>
    <source>
        <strain evidence="3 4">ATCC 27760</strain>
    </source>
</reference>
<evidence type="ECO:0000259" key="2">
    <source>
        <dbReference type="Pfam" id="PF02517"/>
    </source>
</evidence>
<dbReference type="OrthoDB" id="3429192at2"/>
<feature type="transmembrane region" description="Helical" evidence="1">
    <location>
        <begin position="291"/>
        <end position="310"/>
    </location>
</feature>
<comment type="caution">
    <text evidence="3">The sequence shown here is derived from an EMBL/GenBank/DDBJ whole genome shotgun (WGS) entry which is preliminary data.</text>
</comment>
<feature type="transmembrane region" description="Helical" evidence="1">
    <location>
        <begin position="172"/>
        <end position="192"/>
    </location>
</feature>
<feature type="transmembrane region" description="Helical" evidence="1">
    <location>
        <begin position="130"/>
        <end position="151"/>
    </location>
</feature>
<evidence type="ECO:0000256" key="1">
    <source>
        <dbReference type="SAM" id="Phobius"/>
    </source>
</evidence>
<keyword evidence="1" id="KW-0472">Membrane</keyword>
<feature type="transmembrane region" description="Helical" evidence="1">
    <location>
        <begin position="253"/>
        <end position="279"/>
    </location>
</feature>
<dbReference type="PATRIC" id="fig|411473.3.peg.1742"/>
<evidence type="ECO:0000313" key="3">
    <source>
        <dbReference type="EMBL" id="ERJ94032.1"/>
    </source>
</evidence>
<evidence type="ECO:0000313" key="4">
    <source>
        <dbReference type="Proteomes" id="UP000016662"/>
    </source>
</evidence>
<dbReference type="HOGENOM" id="CLU_707667_0_0_9"/>
<keyword evidence="4" id="KW-1185">Reference proteome</keyword>
<sequence length="390" mass="44105">MKLQNLEKPSAAVSDTVDVIADSNYSNVSEAYNHAFRAWRNKEDNPYAFRCKKQKKEAVYIEGKGFHEPDPAAEERRSLIQITMVIGMAIFAYLLIENLLTAILMGIAQIAGMDVGYCYSDGTVYGNQTAVLVILMCKTVLKFMVPVLILRCCFRMPRRVAYHWKLDSPREFPAAIAVTLIVFAVANVWLLFSPVNFLSSSTLGEAYYTVSYMRRSYQIVYLVFEVLAISICKELLLHGDMLHVLRQFGDWDAVILTAVVAVCLSHSCTTILMELTFSLVSGVAVLRSGSVVPAIFCRLLYHVMLFGLFAMEIWQSSFWQSYCLLFLFLVLIAGILLCLLSIRPTRKNPALLTQKHYLTLRERLYTVMHVGPLSIVLILCVILMVIEVIF</sequence>
<feature type="domain" description="CAAX prenyl protease 2/Lysostaphin resistance protein A-like" evidence="2">
    <location>
        <begin position="218"/>
        <end position="303"/>
    </location>
</feature>
<dbReference type="Proteomes" id="UP000016662">
    <property type="component" value="Unassembled WGS sequence"/>
</dbReference>
<feature type="transmembrane region" description="Helical" evidence="1">
    <location>
        <begin position="364"/>
        <end position="386"/>
    </location>
</feature>
<dbReference type="Pfam" id="PF02517">
    <property type="entry name" value="Rce1-like"/>
    <property type="match status" value="1"/>
</dbReference>
<dbReference type="RefSeq" id="WP_021683625.1">
    <property type="nucleotide sequence ID" value="NZ_KI260498.1"/>
</dbReference>
<keyword evidence="1" id="KW-1133">Transmembrane helix</keyword>
<feature type="transmembrane region" description="Helical" evidence="1">
    <location>
        <begin position="85"/>
        <end position="110"/>
    </location>
</feature>
<dbReference type="AlphaFoldDB" id="U2KP53"/>
<dbReference type="eggNOG" id="COG1266">
    <property type="taxonomic scope" value="Bacteria"/>
</dbReference>
<feature type="transmembrane region" description="Helical" evidence="1">
    <location>
        <begin position="322"/>
        <end position="344"/>
    </location>
</feature>
<dbReference type="GO" id="GO:0080120">
    <property type="term" value="P:CAAX-box protein maturation"/>
    <property type="evidence" value="ECO:0007669"/>
    <property type="project" value="UniProtKB-ARBA"/>
</dbReference>
<name>U2KP53_9FIRM</name>
<dbReference type="GO" id="GO:0004175">
    <property type="term" value="F:endopeptidase activity"/>
    <property type="evidence" value="ECO:0007669"/>
    <property type="project" value="UniProtKB-ARBA"/>
</dbReference>
<gene>
    <name evidence="3" type="ORF">RUMCAL_02111</name>
</gene>
<proteinExistence type="predicted"/>
<keyword evidence="1" id="KW-0812">Transmembrane</keyword>
<dbReference type="InterPro" id="IPR003675">
    <property type="entry name" value="Rce1/LyrA-like_dom"/>
</dbReference>
<dbReference type="EMBL" id="AWVF01000259">
    <property type="protein sequence ID" value="ERJ94032.1"/>
    <property type="molecule type" value="Genomic_DNA"/>
</dbReference>
<accession>U2KP53</accession>
<feature type="transmembrane region" description="Helical" evidence="1">
    <location>
        <begin position="212"/>
        <end position="232"/>
    </location>
</feature>
<protein>
    <recommendedName>
        <fullName evidence="2">CAAX prenyl protease 2/Lysostaphin resistance protein A-like domain-containing protein</fullName>
    </recommendedName>
</protein>
<organism evidence="3 4">
    <name type="scientific">Ruminococcus callidus ATCC 27760</name>
    <dbReference type="NCBI Taxonomy" id="411473"/>
    <lineage>
        <taxon>Bacteria</taxon>
        <taxon>Bacillati</taxon>
        <taxon>Bacillota</taxon>
        <taxon>Clostridia</taxon>
        <taxon>Eubacteriales</taxon>
        <taxon>Oscillospiraceae</taxon>
        <taxon>Ruminococcus</taxon>
    </lineage>
</organism>